<comment type="similarity">
    <text evidence="1">Belongs to the terpene synthase family.</text>
</comment>
<dbReference type="InterPro" id="IPR008949">
    <property type="entry name" value="Isoprenoid_synthase_dom_sf"/>
</dbReference>
<comment type="caution">
    <text evidence="2">The sequence shown here is derived from an EMBL/GenBank/DDBJ whole genome shotgun (WGS) entry which is preliminary data.</text>
</comment>
<dbReference type="RefSeq" id="WP_231511944.1">
    <property type="nucleotide sequence ID" value="NZ_ASRX01000093.1"/>
</dbReference>
<keyword evidence="1" id="KW-0460">Magnesium</keyword>
<name>A0A017SW31_9BACT</name>
<evidence type="ECO:0000256" key="1">
    <source>
        <dbReference type="RuleBase" id="RU366034"/>
    </source>
</evidence>
<dbReference type="SUPFAM" id="SSF48576">
    <property type="entry name" value="Terpenoid synthases"/>
    <property type="match status" value="1"/>
</dbReference>
<protein>
    <recommendedName>
        <fullName evidence="1">Terpene synthase</fullName>
        <ecNumber evidence="1">4.2.3.-</ecNumber>
    </recommendedName>
</protein>
<dbReference type="SFLD" id="SFLDS00005">
    <property type="entry name" value="Isoprenoid_Synthase_Type_I"/>
    <property type="match status" value="1"/>
</dbReference>
<dbReference type="Pfam" id="PF19086">
    <property type="entry name" value="Terpene_syn_C_2"/>
    <property type="match status" value="1"/>
</dbReference>
<dbReference type="EMBL" id="ASRX01000093">
    <property type="protein sequence ID" value="EYF00967.1"/>
    <property type="molecule type" value="Genomic_DNA"/>
</dbReference>
<dbReference type="SFLD" id="SFLDG01020">
    <property type="entry name" value="Terpene_Cyclase_Like_2"/>
    <property type="match status" value="1"/>
</dbReference>
<evidence type="ECO:0000313" key="2">
    <source>
        <dbReference type="EMBL" id="EYF00967.1"/>
    </source>
</evidence>
<dbReference type="InterPro" id="IPR034686">
    <property type="entry name" value="Terpene_cyclase-like_2"/>
</dbReference>
<proteinExistence type="inferred from homology"/>
<reference evidence="2 3" key="1">
    <citation type="submission" date="2013-05" db="EMBL/GenBank/DDBJ databases">
        <title>Genome assembly of Chondromyces apiculatus DSM 436.</title>
        <authorList>
            <person name="Sharma G."/>
            <person name="Khatri I."/>
            <person name="Kaur C."/>
            <person name="Mayilraj S."/>
            <person name="Subramanian S."/>
        </authorList>
    </citation>
    <scope>NUCLEOTIDE SEQUENCE [LARGE SCALE GENOMIC DNA]</scope>
    <source>
        <strain evidence="2 3">DSM 436</strain>
    </source>
</reference>
<gene>
    <name evidence="2" type="ORF">CAP_8835</name>
</gene>
<dbReference type="AlphaFoldDB" id="A0A017SW31"/>
<dbReference type="Gene3D" id="1.10.600.10">
    <property type="entry name" value="Farnesyl Diphosphate Synthase"/>
    <property type="match status" value="1"/>
</dbReference>
<accession>A0A017SW31</accession>
<organism evidence="2 3">
    <name type="scientific">Chondromyces apiculatus DSM 436</name>
    <dbReference type="NCBI Taxonomy" id="1192034"/>
    <lineage>
        <taxon>Bacteria</taxon>
        <taxon>Pseudomonadati</taxon>
        <taxon>Myxococcota</taxon>
        <taxon>Polyangia</taxon>
        <taxon>Polyangiales</taxon>
        <taxon>Polyangiaceae</taxon>
        <taxon>Chondromyces</taxon>
    </lineage>
</organism>
<comment type="cofactor">
    <cofactor evidence="1">
        <name>Mg(2+)</name>
        <dbReference type="ChEBI" id="CHEBI:18420"/>
    </cofactor>
</comment>
<dbReference type="GO" id="GO:0046872">
    <property type="term" value="F:metal ion binding"/>
    <property type="evidence" value="ECO:0007669"/>
    <property type="project" value="UniProtKB-KW"/>
</dbReference>
<dbReference type="PANTHER" id="PTHR35201:SF4">
    <property type="entry name" value="BETA-PINACENE SYNTHASE-RELATED"/>
    <property type="match status" value="1"/>
</dbReference>
<dbReference type="EC" id="4.2.3.-" evidence="1"/>
<dbReference type="GO" id="GO:0010333">
    <property type="term" value="F:terpene synthase activity"/>
    <property type="evidence" value="ECO:0007669"/>
    <property type="project" value="InterPro"/>
</dbReference>
<sequence>MRHPLSEPINRATNDWIRRFELMPDDPAAQQRHEEYGWFTGRTYPHASREVLEVATYFVAWLFLADDQLDETDLGRELDRVASLHARFGAVLSGASPRPDDAKLTHALHDVRTRFVEIASPAWVDRFCHDTIGYFEANRWECENRRRQHIPSLAEYIAMRPYTGAVIPCFDIILLTNAIDLPERIHDHPLVEATLLTANRIICYSNDILSLSKEIRHGDVYNLVILIQHEQGCSREEAIARATRLHDAELATYLDLERSLTSFEAPIATQLASLTAGLRAWIRANYDWSERAARYKDVSAA</sequence>
<evidence type="ECO:0000313" key="3">
    <source>
        <dbReference type="Proteomes" id="UP000019678"/>
    </source>
</evidence>
<keyword evidence="3" id="KW-1185">Reference proteome</keyword>
<dbReference type="eggNOG" id="COG0664">
    <property type="taxonomic scope" value="Bacteria"/>
</dbReference>
<keyword evidence="1" id="KW-0479">Metal-binding</keyword>
<keyword evidence="1" id="KW-0456">Lyase</keyword>
<dbReference type="PANTHER" id="PTHR35201">
    <property type="entry name" value="TERPENE SYNTHASE"/>
    <property type="match status" value="1"/>
</dbReference>
<dbReference type="STRING" id="1192034.CAP_8835"/>
<dbReference type="Proteomes" id="UP000019678">
    <property type="component" value="Unassembled WGS sequence"/>
</dbReference>